<accession>A0A4P6ZGQ8</accession>
<dbReference type="KEGG" id="csal:NBC122_01990"/>
<keyword evidence="1" id="KW-0472">Membrane</keyword>
<gene>
    <name evidence="2" type="ORF">NBC122_01990</name>
</gene>
<dbReference type="Proteomes" id="UP000294419">
    <property type="component" value="Chromosome"/>
</dbReference>
<keyword evidence="1" id="KW-1133">Transmembrane helix</keyword>
<feature type="transmembrane region" description="Helical" evidence="1">
    <location>
        <begin position="55"/>
        <end position="79"/>
    </location>
</feature>
<feature type="transmembrane region" description="Helical" evidence="1">
    <location>
        <begin position="7"/>
        <end position="35"/>
    </location>
</feature>
<protein>
    <submittedName>
        <fullName evidence="2">Uncharacterized protein</fullName>
    </submittedName>
</protein>
<sequence length="140" mass="16631">MRDILKIIFIAYIHIFMKILLQGLIGTLLTIPILPYNTTEIFNLKQVDSLLIMGWILYEFILIFISVYIWIVFVIFILLKKVIKKNSILINIAYFGIIYYLYSQTTYNGFNFYSLGIMCMLGIINFFCIRYFFKEIKTSL</sequence>
<feature type="transmembrane region" description="Helical" evidence="1">
    <location>
        <begin position="86"/>
        <end position="102"/>
    </location>
</feature>
<feature type="transmembrane region" description="Helical" evidence="1">
    <location>
        <begin position="114"/>
        <end position="133"/>
    </location>
</feature>
<proteinExistence type="predicted"/>
<keyword evidence="1" id="KW-0812">Transmembrane</keyword>
<evidence type="ECO:0000256" key="1">
    <source>
        <dbReference type="SAM" id="Phobius"/>
    </source>
</evidence>
<organism evidence="2 3">
    <name type="scientific">Chryseobacterium salivictor</name>
    <dbReference type="NCBI Taxonomy" id="2547600"/>
    <lineage>
        <taxon>Bacteria</taxon>
        <taxon>Pseudomonadati</taxon>
        <taxon>Bacteroidota</taxon>
        <taxon>Flavobacteriia</taxon>
        <taxon>Flavobacteriales</taxon>
        <taxon>Weeksellaceae</taxon>
        <taxon>Chryseobacterium group</taxon>
        <taxon>Chryseobacterium</taxon>
    </lineage>
</organism>
<name>A0A4P6ZGQ8_9FLAO</name>
<reference evidence="2 3" key="1">
    <citation type="submission" date="2019-03" db="EMBL/GenBank/DDBJ databases">
        <authorList>
            <person name="Kim H."/>
            <person name="Yu S.-M."/>
        </authorList>
    </citation>
    <scope>NUCLEOTIDE SEQUENCE [LARGE SCALE GENOMIC DNA]</scope>
    <source>
        <strain evidence="2 3">NBC122</strain>
    </source>
</reference>
<dbReference type="EMBL" id="CP037954">
    <property type="protein sequence ID" value="QBO58798.1"/>
    <property type="molecule type" value="Genomic_DNA"/>
</dbReference>
<dbReference type="AlphaFoldDB" id="A0A4P6ZGQ8"/>
<keyword evidence="3" id="KW-1185">Reference proteome</keyword>
<evidence type="ECO:0000313" key="3">
    <source>
        <dbReference type="Proteomes" id="UP000294419"/>
    </source>
</evidence>
<evidence type="ECO:0000313" key="2">
    <source>
        <dbReference type="EMBL" id="QBO58798.1"/>
    </source>
</evidence>